<dbReference type="AlphaFoldDB" id="A0A2T0TEH6"/>
<keyword evidence="6 10" id="KW-0418">Kinase</keyword>
<dbReference type="GO" id="GO:0000155">
    <property type="term" value="F:phosphorelay sensor kinase activity"/>
    <property type="evidence" value="ECO:0007669"/>
    <property type="project" value="InterPro"/>
</dbReference>
<dbReference type="InterPro" id="IPR036097">
    <property type="entry name" value="HisK_dim/P_sf"/>
</dbReference>
<evidence type="ECO:0000313" key="11">
    <source>
        <dbReference type="Proteomes" id="UP000238375"/>
    </source>
</evidence>
<gene>
    <name evidence="10" type="ORF">CLV58_10336</name>
</gene>
<dbReference type="Gene3D" id="3.30.565.10">
    <property type="entry name" value="Histidine kinase-like ATPase, C-terminal domain"/>
    <property type="match status" value="1"/>
</dbReference>
<dbReference type="SUPFAM" id="SSF55874">
    <property type="entry name" value="ATPase domain of HSP90 chaperone/DNA topoisomerase II/histidine kinase"/>
    <property type="match status" value="1"/>
</dbReference>
<evidence type="ECO:0000256" key="1">
    <source>
        <dbReference type="ARBA" id="ARBA00000085"/>
    </source>
</evidence>
<dbReference type="EMBL" id="PVTE01000003">
    <property type="protein sequence ID" value="PRY44067.1"/>
    <property type="molecule type" value="Genomic_DNA"/>
</dbReference>
<dbReference type="Pfam" id="PF02518">
    <property type="entry name" value="HATPase_c"/>
    <property type="match status" value="1"/>
</dbReference>
<dbReference type="PROSITE" id="PS50109">
    <property type="entry name" value="HIS_KIN"/>
    <property type="match status" value="1"/>
</dbReference>
<dbReference type="InterPro" id="IPR003594">
    <property type="entry name" value="HATPase_dom"/>
</dbReference>
<keyword evidence="3" id="KW-0597">Phosphoprotein</keyword>
<name>A0A2T0TEH6_9BACT</name>
<dbReference type="PANTHER" id="PTHR45436:SF5">
    <property type="entry name" value="SENSOR HISTIDINE KINASE TRCS"/>
    <property type="match status" value="1"/>
</dbReference>
<comment type="caution">
    <text evidence="10">The sequence shown here is derived from an EMBL/GenBank/DDBJ whole genome shotgun (WGS) entry which is preliminary data.</text>
</comment>
<evidence type="ECO:0000313" key="10">
    <source>
        <dbReference type="EMBL" id="PRY44067.1"/>
    </source>
</evidence>
<sequence length="410" mass="46027">MVTIPVALAGAVLLYFLIHQVINSEIDELLSSELKQVQENLDRHPPDTRGLLNWDHNLQITPAKTASLQQPVFTDTTLFDALENKVVSVRMLRAVHAVGKHYYAIRLHQPYLEFQEIAQYLSIGIALCFMALFAILLFIGTLIFRRVLRPFYAIIAQLRHYRIDQQTALTLPASDVDEFSLLSQSITEMTQQAAHRYSQQQQFTDTTSHELQTPLSVLSTDLDLLQQSAGLSEADSQRIHRAQKTIRRLSSMNQSLLLLTKIDNQQFVQVEPVDIGRLIDELTDTLGDYAASKHMRFVRSDEHTHVITINRQLAFILVSNLIQNAIRHGRSGSSITITSGAKTYAISNQAEPLPFAHEDLFHRFVRNPALAQSTGLGLAIVKEIADQSGLGIDYAYSALAGEHTFTVTFP</sequence>
<dbReference type="InterPro" id="IPR050428">
    <property type="entry name" value="TCS_sensor_his_kinase"/>
</dbReference>
<evidence type="ECO:0000256" key="4">
    <source>
        <dbReference type="ARBA" id="ARBA00022679"/>
    </source>
</evidence>
<organism evidence="10 11">
    <name type="scientific">Spirosoma oryzae</name>
    <dbReference type="NCBI Taxonomy" id="1469603"/>
    <lineage>
        <taxon>Bacteria</taxon>
        <taxon>Pseudomonadati</taxon>
        <taxon>Bacteroidota</taxon>
        <taxon>Cytophagia</taxon>
        <taxon>Cytophagales</taxon>
        <taxon>Cytophagaceae</taxon>
        <taxon>Spirosoma</taxon>
    </lineage>
</organism>
<evidence type="ECO:0000256" key="7">
    <source>
        <dbReference type="ARBA" id="ARBA00022989"/>
    </source>
</evidence>
<reference evidence="10 11" key="1">
    <citation type="submission" date="2018-03" db="EMBL/GenBank/DDBJ databases">
        <title>Genomic Encyclopedia of Archaeal and Bacterial Type Strains, Phase II (KMG-II): from individual species to whole genera.</title>
        <authorList>
            <person name="Goeker M."/>
        </authorList>
    </citation>
    <scope>NUCLEOTIDE SEQUENCE [LARGE SCALE GENOMIC DNA]</scope>
    <source>
        <strain evidence="10 11">DSM 28354</strain>
    </source>
</reference>
<proteinExistence type="predicted"/>
<feature type="transmembrane region" description="Helical" evidence="8">
    <location>
        <begin position="117"/>
        <end position="144"/>
    </location>
</feature>
<dbReference type="EC" id="2.7.13.3" evidence="2"/>
<dbReference type="RefSeq" id="WP_245882199.1">
    <property type="nucleotide sequence ID" value="NZ_PVTE01000003.1"/>
</dbReference>
<evidence type="ECO:0000256" key="3">
    <source>
        <dbReference type="ARBA" id="ARBA00022553"/>
    </source>
</evidence>
<protein>
    <recommendedName>
        <fullName evidence="2">histidine kinase</fullName>
        <ecNumber evidence="2">2.7.13.3</ecNumber>
    </recommendedName>
</protein>
<evidence type="ECO:0000256" key="6">
    <source>
        <dbReference type="ARBA" id="ARBA00022777"/>
    </source>
</evidence>
<dbReference type="GO" id="GO:0005886">
    <property type="term" value="C:plasma membrane"/>
    <property type="evidence" value="ECO:0007669"/>
    <property type="project" value="TreeGrafter"/>
</dbReference>
<evidence type="ECO:0000259" key="9">
    <source>
        <dbReference type="PROSITE" id="PS50109"/>
    </source>
</evidence>
<evidence type="ECO:0000256" key="5">
    <source>
        <dbReference type="ARBA" id="ARBA00022692"/>
    </source>
</evidence>
<dbReference type="PANTHER" id="PTHR45436">
    <property type="entry name" value="SENSOR HISTIDINE KINASE YKOH"/>
    <property type="match status" value="1"/>
</dbReference>
<dbReference type="InterPro" id="IPR005467">
    <property type="entry name" value="His_kinase_dom"/>
</dbReference>
<dbReference type="Proteomes" id="UP000238375">
    <property type="component" value="Unassembled WGS sequence"/>
</dbReference>
<keyword evidence="11" id="KW-1185">Reference proteome</keyword>
<dbReference type="InterPro" id="IPR003661">
    <property type="entry name" value="HisK_dim/P_dom"/>
</dbReference>
<dbReference type="SMART" id="SM00388">
    <property type="entry name" value="HisKA"/>
    <property type="match status" value="1"/>
</dbReference>
<accession>A0A2T0TEH6</accession>
<dbReference type="CDD" id="cd00082">
    <property type="entry name" value="HisKA"/>
    <property type="match status" value="1"/>
</dbReference>
<evidence type="ECO:0000256" key="8">
    <source>
        <dbReference type="SAM" id="Phobius"/>
    </source>
</evidence>
<keyword evidence="5 8" id="KW-0812">Transmembrane</keyword>
<keyword evidence="7 8" id="KW-1133">Transmembrane helix</keyword>
<comment type="catalytic activity">
    <reaction evidence="1">
        <text>ATP + protein L-histidine = ADP + protein N-phospho-L-histidine.</text>
        <dbReference type="EC" id="2.7.13.3"/>
    </reaction>
</comment>
<keyword evidence="8" id="KW-0472">Membrane</keyword>
<dbReference type="Gene3D" id="1.10.287.130">
    <property type="match status" value="1"/>
</dbReference>
<keyword evidence="4" id="KW-0808">Transferase</keyword>
<dbReference type="SUPFAM" id="SSF47384">
    <property type="entry name" value="Homodimeric domain of signal transducing histidine kinase"/>
    <property type="match status" value="1"/>
</dbReference>
<dbReference type="InterPro" id="IPR036890">
    <property type="entry name" value="HATPase_C_sf"/>
</dbReference>
<dbReference type="SMART" id="SM00387">
    <property type="entry name" value="HATPase_c"/>
    <property type="match status" value="1"/>
</dbReference>
<dbReference type="Pfam" id="PF00512">
    <property type="entry name" value="HisKA"/>
    <property type="match status" value="1"/>
</dbReference>
<evidence type="ECO:0000256" key="2">
    <source>
        <dbReference type="ARBA" id="ARBA00012438"/>
    </source>
</evidence>
<feature type="domain" description="Histidine kinase" evidence="9">
    <location>
        <begin position="206"/>
        <end position="410"/>
    </location>
</feature>
<dbReference type="CDD" id="cd00075">
    <property type="entry name" value="HATPase"/>
    <property type="match status" value="1"/>
</dbReference>